<evidence type="ECO:0000256" key="3">
    <source>
        <dbReference type="ARBA" id="ARBA00022794"/>
    </source>
</evidence>
<evidence type="ECO:0000256" key="1">
    <source>
        <dbReference type="ARBA" id="ARBA00007633"/>
    </source>
</evidence>
<dbReference type="PANTHER" id="PTHR14611">
    <property type="entry name" value="TECTONIC FAMILY MEMBER"/>
    <property type="match status" value="1"/>
</dbReference>
<dbReference type="InterPro" id="IPR040354">
    <property type="entry name" value="TCTN1-3"/>
</dbReference>
<feature type="signal peptide" evidence="5">
    <location>
        <begin position="1"/>
        <end position="24"/>
    </location>
</feature>
<feature type="domain" description="Tectonic-1-3 N-terminal" evidence="7">
    <location>
        <begin position="73"/>
        <end position="163"/>
    </location>
</feature>
<proteinExistence type="inferred from homology"/>
<organism evidence="8 9">
    <name type="scientific">Stephanodiscus triporus</name>
    <dbReference type="NCBI Taxonomy" id="2934178"/>
    <lineage>
        <taxon>Eukaryota</taxon>
        <taxon>Sar</taxon>
        <taxon>Stramenopiles</taxon>
        <taxon>Ochrophyta</taxon>
        <taxon>Bacillariophyta</taxon>
        <taxon>Coscinodiscophyceae</taxon>
        <taxon>Thalassiosirophycidae</taxon>
        <taxon>Stephanodiscales</taxon>
        <taxon>Stephanodiscaceae</taxon>
        <taxon>Stephanodiscus</taxon>
    </lineage>
</organism>
<keyword evidence="4" id="KW-0325">Glycoprotein</keyword>
<evidence type="ECO:0008006" key="10">
    <source>
        <dbReference type="Google" id="ProtNLM"/>
    </source>
</evidence>
<comment type="similarity">
    <text evidence="1">Belongs to the tectonic family.</text>
</comment>
<name>A0ABD3NZD5_9STRA</name>
<dbReference type="AlphaFoldDB" id="A0ABD3NZD5"/>
<protein>
    <recommendedName>
        <fullName evidence="10">Tectonic domain-containing protein</fullName>
    </recommendedName>
</protein>
<sequence length="634" mass="69562">MKSSSSNFAPLALLGVFIIEYAFAADESYGIPDIVNNGPSRHGSSAAPFVMPPGCRCKVSGAVNDDRCDQFDCQCQCDLIAGACDINCCCDKECSGEDLSSFSDCLDEGGTSSVVKMCTERPSSLEDVNLRYPLRLGDYPEDKLYGLMCVEHDNSAVQGNFFEDQGYPPASHVFSPGGKGAKQLGFHSYGREVTPVKSNAYYQLGETIPAYQQNVADQQLKRAFGGYLVLPSADDGGYCIELNTAAFGKSESSACLKRLYDVAADCEGPLGTSRYVSGMFVEETKGSDDALLPIRVNTFTDSKGMISTGLFSIPQQTKWDNSSSVCTNALKRLVYNVRHNSTSIVGIAVDIETLDIEQSTIELLQEFAVNFIPVDIGDSHRSHDKNNMITRVRSGNPGYIFGAPTLGAKSPDNSIASTYVIAQKAGFTVMDTGMAGQCSSSSTTGLTVGFAKNVFVGCTQSFTREELKEFCLDPTHQHPMLASKKMNEGHFSFPKWLQEQAGQNLLGIFGNSDPLDKRQWIEIESPTFTWSRGFIEADSRCIGMPSRLRYDISWTYVGNVDDPQAKILSAKKSFEEGPPLQHTLPPNEKQPYSFVTTVSWSFLPPKYKLVRNPPPLYIFSVPYDVFYPFQMSKQ</sequence>
<dbReference type="Pfam" id="PF07773">
    <property type="entry name" value="TCTN_DUF1619"/>
    <property type="match status" value="2"/>
</dbReference>
<dbReference type="InterPro" id="IPR057724">
    <property type="entry name" value="TCTN1-3_N"/>
</dbReference>
<keyword evidence="2 5" id="KW-0732">Signal</keyword>
<feature type="domain" description="Tectonic-1-3" evidence="6">
    <location>
        <begin position="200"/>
        <end position="372"/>
    </location>
</feature>
<dbReference type="Pfam" id="PF25752">
    <property type="entry name" value="DUF1619_N"/>
    <property type="match status" value="1"/>
</dbReference>
<evidence type="ECO:0000256" key="5">
    <source>
        <dbReference type="SAM" id="SignalP"/>
    </source>
</evidence>
<evidence type="ECO:0000313" key="9">
    <source>
        <dbReference type="Proteomes" id="UP001530315"/>
    </source>
</evidence>
<accession>A0ABD3NZD5</accession>
<dbReference type="PANTHER" id="PTHR14611:SF2">
    <property type="entry name" value="TECTONIC"/>
    <property type="match status" value="1"/>
</dbReference>
<reference evidence="8 9" key="1">
    <citation type="submission" date="2024-10" db="EMBL/GenBank/DDBJ databases">
        <title>Updated reference genomes for cyclostephanoid diatoms.</title>
        <authorList>
            <person name="Roberts W.R."/>
            <person name="Alverson A.J."/>
        </authorList>
    </citation>
    <scope>NUCLEOTIDE SEQUENCE [LARGE SCALE GENOMIC DNA]</scope>
    <source>
        <strain evidence="8 9">AJA276-08</strain>
    </source>
</reference>
<feature type="domain" description="Tectonic-1-3" evidence="6">
    <location>
        <begin position="395"/>
        <end position="576"/>
    </location>
</feature>
<dbReference type="InterPro" id="IPR011677">
    <property type="entry name" value="TCTN1-3_dom"/>
</dbReference>
<gene>
    <name evidence="8" type="ORF">ACHAW5_010743</name>
</gene>
<evidence type="ECO:0000313" key="8">
    <source>
        <dbReference type="EMBL" id="KAL3780908.1"/>
    </source>
</evidence>
<dbReference type="GO" id="GO:0030030">
    <property type="term" value="P:cell projection organization"/>
    <property type="evidence" value="ECO:0007669"/>
    <property type="project" value="UniProtKB-KW"/>
</dbReference>
<keyword evidence="3" id="KW-0970">Cilium biogenesis/degradation</keyword>
<comment type="caution">
    <text evidence="8">The sequence shown here is derived from an EMBL/GenBank/DDBJ whole genome shotgun (WGS) entry which is preliminary data.</text>
</comment>
<evidence type="ECO:0000256" key="2">
    <source>
        <dbReference type="ARBA" id="ARBA00022729"/>
    </source>
</evidence>
<dbReference type="EMBL" id="JALLAZ020001092">
    <property type="protein sequence ID" value="KAL3780908.1"/>
    <property type="molecule type" value="Genomic_DNA"/>
</dbReference>
<evidence type="ECO:0000256" key="4">
    <source>
        <dbReference type="ARBA" id="ARBA00023180"/>
    </source>
</evidence>
<evidence type="ECO:0000259" key="6">
    <source>
        <dbReference type="Pfam" id="PF07773"/>
    </source>
</evidence>
<dbReference type="Proteomes" id="UP001530315">
    <property type="component" value="Unassembled WGS sequence"/>
</dbReference>
<keyword evidence="9" id="KW-1185">Reference proteome</keyword>
<feature type="chain" id="PRO_5044796037" description="Tectonic domain-containing protein" evidence="5">
    <location>
        <begin position="25"/>
        <end position="634"/>
    </location>
</feature>
<evidence type="ECO:0000259" key="7">
    <source>
        <dbReference type="Pfam" id="PF25752"/>
    </source>
</evidence>